<dbReference type="Proteomes" id="UP000789570">
    <property type="component" value="Unassembled WGS sequence"/>
</dbReference>
<accession>A0A9N9ABF6</accession>
<evidence type="ECO:0000256" key="1">
    <source>
        <dbReference type="SAM" id="Coils"/>
    </source>
</evidence>
<dbReference type="EMBL" id="CAJVPQ010000979">
    <property type="protein sequence ID" value="CAG8524411.1"/>
    <property type="molecule type" value="Genomic_DNA"/>
</dbReference>
<name>A0A9N9ABF6_9GLOM</name>
<reference evidence="2" key="1">
    <citation type="submission" date="2021-06" db="EMBL/GenBank/DDBJ databases">
        <authorList>
            <person name="Kallberg Y."/>
            <person name="Tangrot J."/>
            <person name="Rosling A."/>
        </authorList>
    </citation>
    <scope>NUCLEOTIDE SEQUENCE</scope>
    <source>
        <strain evidence="2">UK204</strain>
    </source>
</reference>
<evidence type="ECO:0000313" key="3">
    <source>
        <dbReference type="Proteomes" id="UP000789570"/>
    </source>
</evidence>
<protein>
    <submittedName>
        <fullName evidence="2">11540_t:CDS:1</fullName>
    </submittedName>
</protein>
<gene>
    <name evidence="2" type="ORF">FCALED_LOCUS4866</name>
</gene>
<comment type="caution">
    <text evidence="2">The sequence shown here is derived from an EMBL/GenBank/DDBJ whole genome shotgun (WGS) entry which is preliminary data.</text>
</comment>
<evidence type="ECO:0000313" key="2">
    <source>
        <dbReference type="EMBL" id="CAG8524411.1"/>
    </source>
</evidence>
<dbReference type="OrthoDB" id="3204900at2759"/>
<dbReference type="AlphaFoldDB" id="A0A9N9ABF6"/>
<organism evidence="2 3">
    <name type="scientific">Funneliformis caledonium</name>
    <dbReference type="NCBI Taxonomy" id="1117310"/>
    <lineage>
        <taxon>Eukaryota</taxon>
        <taxon>Fungi</taxon>
        <taxon>Fungi incertae sedis</taxon>
        <taxon>Mucoromycota</taxon>
        <taxon>Glomeromycotina</taxon>
        <taxon>Glomeromycetes</taxon>
        <taxon>Glomerales</taxon>
        <taxon>Glomeraceae</taxon>
        <taxon>Funneliformis</taxon>
    </lineage>
</organism>
<keyword evidence="3" id="KW-1185">Reference proteome</keyword>
<feature type="coiled-coil region" evidence="1">
    <location>
        <begin position="66"/>
        <end position="93"/>
    </location>
</feature>
<keyword evidence="1" id="KW-0175">Coiled coil</keyword>
<sequence>MLRSERPFSVGSVKEVKLGSQKSPEEKIVVDKKDLKVSIETELAIKNSRLTPATSSEQHSEFLHFIARKERKVLELREELKRHEEELRLLKKQWETYFAKNIDEASNSNSPSSPSSAFSFASTSEEEGKGFMDGLSKGIAGVIGGIQKVKESELYVFNLVSPGTKITQEKLTQIKTVVTDVANSQSIQQTRRKTADITSSAWHSLSKGLSSLASSETIQNAKKKTLETVNTINEALTSPNPSSEDSTTATTKSKLVITDSPSEEIKDPILHVIGDDMI</sequence>
<proteinExistence type="predicted"/>